<evidence type="ECO:0000256" key="1">
    <source>
        <dbReference type="SAM" id="MobiDB-lite"/>
    </source>
</evidence>
<name>A0AAN6R1F1_9PEZI</name>
<keyword evidence="3" id="KW-1185">Reference proteome</keyword>
<sequence length="195" mass="20679">MERYNERPPTPQAMLHRLPDKPDSSLSQVAKSLKFIILISASHGVADRIHQCGCALIQGDGLHETAAKAASVCAPAPVVGSGGDDGASPQSGANEPRYQRMWLSKMTRTGLLFTEESRPANSGFSGYGGSSSASTSRRGSASSMDLLNERSRSVSSDGSSVPSPPTGDQAYINKLPIATYPEEARLRQSDSALLW</sequence>
<accession>A0AAN6R1F1</accession>
<feature type="region of interest" description="Disordered" evidence="1">
    <location>
        <begin position="122"/>
        <end position="179"/>
    </location>
</feature>
<feature type="region of interest" description="Disordered" evidence="1">
    <location>
        <begin position="1"/>
        <end position="23"/>
    </location>
</feature>
<dbReference type="Proteomes" id="UP001175353">
    <property type="component" value="Unassembled WGS sequence"/>
</dbReference>
<dbReference type="EMBL" id="JAUJLE010000007">
    <property type="protein sequence ID" value="KAK1012419.1"/>
    <property type="molecule type" value="Genomic_DNA"/>
</dbReference>
<organism evidence="2 3">
    <name type="scientific">Friedmanniomyces endolithicus</name>
    <dbReference type="NCBI Taxonomy" id="329885"/>
    <lineage>
        <taxon>Eukaryota</taxon>
        <taxon>Fungi</taxon>
        <taxon>Dikarya</taxon>
        <taxon>Ascomycota</taxon>
        <taxon>Pezizomycotina</taxon>
        <taxon>Dothideomycetes</taxon>
        <taxon>Dothideomycetidae</taxon>
        <taxon>Mycosphaerellales</taxon>
        <taxon>Teratosphaeriaceae</taxon>
        <taxon>Friedmanniomyces</taxon>
    </lineage>
</organism>
<evidence type="ECO:0000313" key="3">
    <source>
        <dbReference type="Proteomes" id="UP001175353"/>
    </source>
</evidence>
<comment type="caution">
    <text evidence="2">The sequence shown here is derived from an EMBL/GenBank/DDBJ whole genome shotgun (WGS) entry which is preliminary data.</text>
</comment>
<gene>
    <name evidence="2" type="ORF">LTR91_001662</name>
</gene>
<proteinExistence type="predicted"/>
<protein>
    <submittedName>
        <fullName evidence="2">Uncharacterized protein</fullName>
    </submittedName>
</protein>
<feature type="compositionally biased region" description="Low complexity" evidence="1">
    <location>
        <begin position="130"/>
        <end position="143"/>
    </location>
</feature>
<evidence type="ECO:0000313" key="2">
    <source>
        <dbReference type="EMBL" id="KAK1012419.1"/>
    </source>
</evidence>
<reference evidence="2" key="1">
    <citation type="submission" date="2023-06" db="EMBL/GenBank/DDBJ databases">
        <title>Black Yeasts Isolated from many extreme environments.</title>
        <authorList>
            <person name="Coleine C."/>
            <person name="Stajich J.E."/>
            <person name="Selbmann L."/>
        </authorList>
    </citation>
    <scope>NUCLEOTIDE SEQUENCE</scope>
    <source>
        <strain evidence="2">CCFEE 5200</strain>
    </source>
</reference>
<dbReference type="AlphaFoldDB" id="A0AAN6R1F1"/>